<dbReference type="RefSeq" id="WP_070151345.1">
    <property type="nucleotide sequence ID" value="NZ_JABAEI010000001.1"/>
</dbReference>
<evidence type="ECO:0000313" key="4">
    <source>
        <dbReference type="Proteomes" id="UP000440716"/>
    </source>
</evidence>
<gene>
    <name evidence="1" type="ORF">BBI04_004355</name>
    <name evidence="2" type="ORF">GOZ88_13670</name>
</gene>
<dbReference type="AlphaFoldDB" id="A0A1S2E911"/>
<proteinExistence type="predicted"/>
<evidence type="ECO:0000313" key="3">
    <source>
        <dbReference type="Proteomes" id="UP000175993"/>
    </source>
</evidence>
<reference evidence="2 4" key="2">
    <citation type="submission" date="2019-12" db="EMBL/GenBank/DDBJ databases">
        <title>Whole-genome sequencing of Allorhizobium vitis.</title>
        <authorList>
            <person name="Gan H.M."/>
            <person name="Szegedi E."/>
            <person name="Burr T."/>
            <person name="Savka M.A."/>
        </authorList>
    </citation>
    <scope>NUCLEOTIDE SEQUENCE [LARGE SCALE GENOMIC DNA]</scope>
    <source>
        <strain evidence="2 4">CG415</strain>
    </source>
</reference>
<accession>A0A1S2E911</accession>
<comment type="caution">
    <text evidence="2">The sequence shown here is derived from an EMBL/GenBank/DDBJ whole genome shotgun (WGS) entry which is preliminary data.</text>
</comment>
<protein>
    <submittedName>
        <fullName evidence="2">Uncharacterized protein</fullName>
    </submittedName>
</protein>
<sequence>MLPPEPSRRKEEDLARIAAAQAAIKAIERVLGDLCQGRDDAGIYAEAAAHVVGLYRQRIDGGAKTENEAEMLRKMDRSSDLRLAGIGAELETFYRLSRSHHISHAMSRKLVRELDLLEARFTPT</sequence>
<dbReference type="EMBL" id="WPHU01000005">
    <property type="protein sequence ID" value="MVA57150.1"/>
    <property type="molecule type" value="Genomic_DNA"/>
</dbReference>
<dbReference type="EMBL" id="MBEV02000002">
    <property type="protein sequence ID" value="MUP04051.1"/>
    <property type="molecule type" value="Genomic_DNA"/>
</dbReference>
<reference evidence="1 3" key="1">
    <citation type="submission" date="2019-11" db="EMBL/GenBank/DDBJ databases">
        <title>Whole-genome sequencing of Allorhizobium vitis.</title>
        <authorList>
            <person name="Gan H.M."/>
            <person name="Savka M.A."/>
        </authorList>
    </citation>
    <scope>NUCLEOTIDE SEQUENCE [LARGE SCALE GENOMIC DNA]</scope>
    <source>
        <strain evidence="1 3">AB4</strain>
    </source>
</reference>
<dbReference type="Proteomes" id="UP000175993">
    <property type="component" value="Unassembled WGS sequence"/>
</dbReference>
<name>A0A1S2E911_AGRVI</name>
<evidence type="ECO:0000313" key="1">
    <source>
        <dbReference type="EMBL" id="MUP04051.1"/>
    </source>
</evidence>
<evidence type="ECO:0000313" key="2">
    <source>
        <dbReference type="EMBL" id="MVA57150.1"/>
    </source>
</evidence>
<dbReference type="OrthoDB" id="9809206at2"/>
<dbReference type="Proteomes" id="UP000440716">
    <property type="component" value="Unassembled WGS sequence"/>
</dbReference>
<organism evidence="2 4">
    <name type="scientific">Agrobacterium vitis</name>
    <name type="common">Rhizobium vitis</name>
    <dbReference type="NCBI Taxonomy" id="373"/>
    <lineage>
        <taxon>Bacteria</taxon>
        <taxon>Pseudomonadati</taxon>
        <taxon>Pseudomonadota</taxon>
        <taxon>Alphaproteobacteria</taxon>
        <taxon>Hyphomicrobiales</taxon>
        <taxon>Rhizobiaceae</taxon>
        <taxon>Rhizobium/Agrobacterium group</taxon>
        <taxon>Agrobacterium</taxon>
    </lineage>
</organism>